<gene>
    <name evidence="8" type="ORF">HPBE_LOCUS24741</name>
</gene>
<dbReference type="PANTHER" id="PTHR46022">
    <property type="entry name" value="PROTEIN PATCHED"/>
    <property type="match status" value="1"/>
</dbReference>
<keyword evidence="6" id="KW-0325">Glycoprotein</keyword>
<accession>A0A183GPX3</accession>
<dbReference type="Proteomes" id="UP000050761">
    <property type="component" value="Unassembled WGS sequence"/>
</dbReference>
<evidence type="ECO:0000313" key="9">
    <source>
        <dbReference type="Proteomes" id="UP000050761"/>
    </source>
</evidence>
<dbReference type="EMBL" id="UZAH01036774">
    <property type="protein sequence ID" value="VDP47011.1"/>
    <property type="molecule type" value="Genomic_DNA"/>
</dbReference>
<sequence>MDGKASGNQWALYMRSFIQKTLFALGNFVHANAATVIVTVLMLFSICCYGLQFVRIETDIVKLWATMNHNDSKGGSEIVRENGLGGGYQVVIQTPEYPGQNILDRDPLLKHVDTMREIANFTIEMHNPAPPELDGLAAEMSDVIERIVPCIWITPIDCFWEGAKALGPHPAIETRELALLAWLKSIPNRKYIQWTDFDPIAVINEIHHMMNIGSHHTFFERVSSPCFSFVIRAFIEFLSLPWSLNEFLKKMECLYPCIDGV</sequence>
<comment type="similarity">
    <text evidence="2">Belongs to the patched family.</text>
</comment>
<reference evidence="10" key="2">
    <citation type="submission" date="2019-09" db="UniProtKB">
        <authorList>
            <consortium name="WormBaseParasite"/>
        </authorList>
    </citation>
    <scope>IDENTIFICATION</scope>
</reference>
<comment type="subcellular location">
    <subcellularLocation>
        <location evidence="1">Membrane</location>
        <topology evidence="1">Multi-pass membrane protein</topology>
    </subcellularLocation>
</comment>
<protein>
    <submittedName>
        <fullName evidence="10">PBPe domain-containing protein</fullName>
    </submittedName>
</protein>
<organism evidence="9 10">
    <name type="scientific">Heligmosomoides polygyrus</name>
    <name type="common">Parasitic roundworm</name>
    <dbReference type="NCBI Taxonomy" id="6339"/>
    <lineage>
        <taxon>Eukaryota</taxon>
        <taxon>Metazoa</taxon>
        <taxon>Ecdysozoa</taxon>
        <taxon>Nematoda</taxon>
        <taxon>Chromadorea</taxon>
        <taxon>Rhabditida</taxon>
        <taxon>Rhabditina</taxon>
        <taxon>Rhabditomorpha</taxon>
        <taxon>Strongyloidea</taxon>
        <taxon>Heligmosomidae</taxon>
        <taxon>Heligmosomoides</taxon>
    </lineage>
</organism>
<evidence type="ECO:0000256" key="6">
    <source>
        <dbReference type="ARBA" id="ARBA00023180"/>
    </source>
</evidence>
<proteinExistence type="inferred from homology"/>
<reference evidence="8 9" key="1">
    <citation type="submission" date="2018-11" db="EMBL/GenBank/DDBJ databases">
        <authorList>
            <consortium name="Pathogen Informatics"/>
        </authorList>
    </citation>
    <scope>NUCLEOTIDE SEQUENCE [LARGE SCALE GENOMIC DNA]</scope>
</reference>
<evidence type="ECO:0000256" key="4">
    <source>
        <dbReference type="ARBA" id="ARBA00022989"/>
    </source>
</evidence>
<keyword evidence="5 7" id="KW-0472">Membrane</keyword>
<dbReference type="AlphaFoldDB" id="A0A183GPX3"/>
<keyword evidence="3 7" id="KW-0812">Transmembrane</keyword>
<accession>A0A3P8DSY8</accession>
<evidence type="ECO:0000256" key="7">
    <source>
        <dbReference type="SAM" id="Phobius"/>
    </source>
</evidence>
<dbReference type="GO" id="GO:0045879">
    <property type="term" value="P:negative regulation of smoothened signaling pathway"/>
    <property type="evidence" value="ECO:0007669"/>
    <property type="project" value="TreeGrafter"/>
</dbReference>
<name>A0A183GPX3_HELPZ</name>
<feature type="transmembrane region" description="Helical" evidence="7">
    <location>
        <begin position="21"/>
        <end position="46"/>
    </location>
</feature>
<dbReference type="OrthoDB" id="5873834at2759"/>
<evidence type="ECO:0000256" key="3">
    <source>
        <dbReference type="ARBA" id="ARBA00022692"/>
    </source>
</evidence>
<evidence type="ECO:0000256" key="2">
    <source>
        <dbReference type="ARBA" id="ARBA00005585"/>
    </source>
</evidence>
<evidence type="ECO:0000313" key="10">
    <source>
        <dbReference type="WBParaSite" id="HPBE_0002474301-mRNA-1"/>
    </source>
</evidence>
<evidence type="ECO:0000313" key="8">
    <source>
        <dbReference type="EMBL" id="VDP47011.1"/>
    </source>
</evidence>
<dbReference type="WBParaSite" id="HPBE_0002474301-mRNA-1">
    <property type="protein sequence ID" value="HPBE_0002474301-mRNA-1"/>
    <property type="gene ID" value="HPBE_0002474301"/>
</dbReference>
<evidence type="ECO:0000256" key="1">
    <source>
        <dbReference type="ARBA" id="ARBA00004141"/>
    </source>
</evidence>
<keyword evidence="4 7" id="KW-1133">Transmembrane helix</keyword>
<evidence type="ECO:0000256" key="5">
    <source>
        <dbReference type="ARBA" id="ARBA00023136"/>
    </source>
</evidence>
<keyword evidence="9" id="KW-1185">Reference proteome</keyword>
<dbReference type="GO" id="GO:0005119">
    <property type="term" value="F:smoothened binding"/>
    <property type="evidence" value="ECO:0007669"/>
    <property type="project" value="TreeGrafter"/>
</dbReference>
<dbReference type="PANTHER" id="PTHR46022:SF1">
    <property type="entry name" value="PROTEIN PATCHED"/>
    <property type="match status" value="1"/>
</dbReference>
<dbReference type="GO" id="GO:0008158">
    <property type="term" value="F:hedgehog receptor activity"/>
    <property type="evidence" value="ECO:0007669"/>
    <property type="project" value="TreeGrafter"/>
</dbReference>
<dbReference type="GO" id="GO:0005886">
    <property type="term" value="C:plasma membrane"/>
    <property type="evidence" value="ECO:0007669"/>
    <property type="project" value="TreeGrafter"/>
</dbReference>
<dbReference type="GO" id="GO:0097108">
    <property type="term" value="F:hedgehog family protein binding"/>
    <property type="evidence" value="ECO:0007669"/>
    <property type="project" value="TreeGrafter"/>
</dbReference>